<dbReference type="InterPro" id="IPR045324">
    <property type="entry name" value="Small_multidrug_res"/>
</dbReference>
<evidence type="ECO:0000256" key="3">
    <source>
        <dbReference type="ARBA" id="ARBA00022475"/>
    </source>
</evidence>
<feature type="transmembrane region" description="Helical" evidence="10">
    <location>
        <begin position="63"/>
        <end position="82"/>
    </location>
</feature>
<comment type="caution">
    <text evidence="11">The sequence shown here is derived from an EMBL/GenBank/DDBJ whole genome shotgun (WGS) entry which is preliminary data.</text>
</comment>
<dbReference type="AlphaFoldDB" id="A0A369UMT5"/>
<dbReference type="EMBL" id="QQAH01000009">
    <property type="protein sequence ID" value="RDD81841.1"/>
    <property type="molecule type" value="Genomic_DNA"/>
</dbReference>
<dbReference type="Proteomes" id="UP000253782">
    <property type="component" value="Unassembled WGS sequence"/>
</dbReference>
<dbReference type="PANTHER" id="PTHR30561">
    <property type="entry name" value="SMR FAMILY PROTON-DEPENDENT DRUG EFFLUX TRANSPORTER SUGE"/>
    <property type="match status" value="1"/>
</dbReference>
<organism evidence="11 12">
    <name type="scientific">Dyella tabacisoli</name>
    <dbReference type="NCBI Taxonomy" id="2282381"/>
    <lineage>
        <taxon>Bacteria</taxon>
        <taxon>Pseudomonadati</taxon>
        <taxon>Pseudomonadota</taxon>
        <taxon>Gammaproteobacteria</taxon>
        <taxon>Lysobacterales</taxon>
        <taxon>Rhodanobacteraceae</taxon>
        <taxon>Dyella</taxon>
    </lineage>
</organism>
<keyword evidence="2" id="KW-0813">Transport</keyword>
<name>A0A369UMT5_9GAMM</name>
<evidence type="ECO:0000256" key="6">
    <source>
        <dbReference type="ARBA" id="ARBA00023136"/>
    </source>
</evidence>
<dbReference type="FunFam" id="1.10.3730.20:FF:000001">
    <property type="entry name" value="Quaternary ammonium compound resistance transporter SugE"/>
    <property type="match status" value="1"/>
</dbReference>
<dbReference type="InterPro" id="IPR000390">
    <property type="entry name" value="Small_drug/metabolite_transptr"/>
</dbReference>
<reference evidence="11 12" key="1">
    <citation type="submission" date="2018-07" db="EMBL/GenBank/DDBJ databases">
        <title>Dyella tabacisoli L4-6T, whole genome shotgun sequence.</title>
        <authorList>
            <person name="Zhou X.-K."/>
            <person name="Li W.-J."/>
            <person name="Duan Y.-Q."/>
        </authorList>
    </citation>
    <scope>NUCLEOTIDE SEQUENCE [LARGE SCALE GENOMIC DNA]</scope>
    <source>
        <strain evidence="11 12">L4-6</strain>
    </source>
</reference>
<keyword evidence="6 10" id="KW-0472">Membrane</keyword>
<sequence>MSISSAWLMLLVAGALDVLWAVSMKLSQGYTRWGWSAVSLLALAAFVVLLGRALTALPVGSAYAVWTGIGAAGTALLGVVLFGEPLSLSRVAGIVLIVAGVIALRAVTPAA</sequence>
<feature type="transmembrane region" description="Helical" evidence="10">
    <location>
        <begin position="31"/>
        <end position="51"/>
    </location>
</feature>
<proteinExistence type="inferred from homology"/>
<dbReference type="InterPro" id="IPR037185">
    <property type="entry name" value="EmrE-like"/>
</dbReference>
<dbReference type="Gene3D" id="1.10.3730.20">
    <property type="match status" value="1"/>
</dbReference>
<evidence type="ECO:0000256" key="2">
    <source>
        <dbReference type="ARBA" id="ARBA00022448"/>
    </source>
</evidence>
<evidence type="ECO:0000256" key="9">
    <source>
        <dbReference type="RuleBase" id="RU003942"/>
    </source>
</evidence>
<keyword evidence="4 9" id="KW-0812">Transmembrane</keyword>
<feature type="transmembrane region" description="Helical" evidence="10">
    <location>
        <begin position="88"/>
        <end position="107"/>
    </location>
</feature>
<accession>A0A369UMT5</accession>
<evidence type="ECO:0000256" key="8">
    <source>
        <dbReference type="ARBA" id="ARBA00039168"/>
    </source>
</evidence>
<comment type="similarity">
    <text evidence="7">Belongs to the drug/metabolite transporter (DMT) superfamily. Small multidrug resistance (SMR) (TC 2.A.7.1) family. Gdx/SugE subfamily.</text>
</comment>
<keyword evidence="3" id="KW-1003">Cell membrane</keyword>
<dbReference type="PANTHER" id="PTHR30561:SF0">
    <property type="entry name" value="GUANIDINIUM EXPORTER"/>
    <property type="match status" value="1"/>
</dbReference>
<dbReference type="Pfam" id="PF00893">
    <property type="entry name" value="Multi_Drug_Res"/>
    <property type="match status" value="1"/>
</dbReference>
<evidence type="ECO:0000256" key="10">
    <source>
        <dbReference type="SAM" id="Phobius"/>
    </source>
</evidence>
<evidence type="ECO:0000313" key="12">
    <source>
        <dbReference type="Proteomes" id="UP000253782"/>
    </source>
</evidence>
<keyword evidence="5 10" id="KW-1133">Transmembrane helix</keyword>
<evidence type="ECO:0000256" key="4">
    <source>
        <dbReference type="ARBA" id="ARBA00022692"/>
    </source>
</evidence>
<dbReference type="GO" id="GO:0005886">
    <property type="term" value="C:plasma membrane"/>
    <property type="evidence" value="ECO:0007669"/>
    <property type="project" value="UniProtKB-SubCell"/>
</dbReference>
<protein>
    <recommendedName>
        <fullName evidence="8">Guanidinium exporter</fullName>
    </recommendedName>
</protein>
<evidence type="ECO:0000313" key="11">
    <source>
        <dbReference type="EMBL" id="RDD81841.1"/>
    </source>
</evidence>
<comment type="subcellular location">
    <subcellularLocation>
        <location evidence="1 9">Cell membrane</location>
        <topology evidence="1 9">Multi-pass membrane protein</topology>
    </subcellularLocation>
</comment>
<dbReference type="GO" id="GO:0022857">
    <property type="term" value="F:transmembrane transporter activity"/>
    <property type="evidence" value="ECO:0007669"/>
    <property type="project" value="InterPro"/>
</dbReference>
<dbReference type="GO" id="GO:1990961">
    <property type="term" value="P:xenobiotic detoxification by transmembrane export across the plasma membrane"/>
    <property type="evidence" value="ECO:0007669"/>
    <property type="project" value="UniProtKB-ARBA"/>
</dbReference>
<dbReference type="SUPFAM" id="SSF103481">
    <property type="entry name" value="Multidrug resistance efflux transporter EmrE"/>
    <property type="match status" value="1"/>
</dbReference>
<evidence type="ECO:0000256" key="1">
    <source>
        <dbReference type="ARBA" id="ARBA00004651"/>
    </source>
</evidence>
<dbReference type="RefSeq" id="WP_114845709.1">
    <property type="nucleotide sequence ID" value="NZ_JBHSPE010000005.1"/>
</dbReference>
<evidence type="ECO:0000256" key="7">
    <source>
        <dbReference type="ARBA" id="ARBA00038151"/>
    </source>
</evidence>
<gene>
    <name evidence="11" type="ORF">DVJ77_09860</name>
</gene>
<evidence type="ECO:0000256" key="5">
    <source>
        <dbReference type="ARBA" id="ARBA00022989"/>
    </source>
</evidence>
<dbReference type="OrthoDB" id="9808638at2"/>
<keyword evidence="12" id="KW-1185">Reference proteome</keyword>